<proteinExistence type="inferred from homology"/>
<sequence>MLVLVTRPREQGEKTARLLATMGHEAIVEPVLEIRPLPVPKLDLAGIAAVAITSANAAHALAALPEDLPVFAVGGATAAAARAAGDRAIRVARGDGRALAALIAQALPPESGAILHLSGAEVGEGLAEDLAAAGFACRRAVVYEAVPTRGPMSETEAALRDGRLGAILFYSPRTARLWAEAATRTGLAGRLRPVVAVCLSEAVAVPLRTLPFREIRVAAAPDQAVLLGCLEAPQ</sequence>
<comment type="catalytic activity">
    <reaction evidence="8 9">
        <text>hydroxymethylbilane = uroporphyrinogen III + H2O</text>
        <dbReference type="Rhea" id="RHEA:18965"/>
        <dbReference type="ChEBI" id="CHEBI:15377"/>
        <dbReference type="ChEBI" id="CHEBI:57308"/>
        <dbReference type="ChEBI" id="CHEBI:57845"/>
        <dbReference type="EC" id="4.2.1.75"/>
    </reaction>
</comment>
<dbReference type="EMBL" id="JBBLZC010000009">
    <property type="protein sequence ID" value="MEK0083651.1"/>
    <property type="molecule type" value="Genomic_DNA"/>
</dbReference>
<dbReference type="SUPFAM" id="SSF69618">
    <property type="entry name" value="HemD-like"/>
    <property type="match status" value="1"/>
</dbReference>
<evidence type="ECO:0000259" key="10">
    <source>
        <dbReference type="Pfam" id="PF02602"/>
    </source>
</evidence>
<comment type="pathway">
    <text evidence="1 9">Porphyrin-containing compound metabolism; protoporphyrin-IX biosynthesis; coproporphyrinogen-III from 5-aminolevulinate: step 3/4.</text>
</comment>
<accession>A0ABU8XRG9</accession>
<reference evidence="11 12" key="1">
    <citation type="submission" date="2024-01" db="EMBL/GenBank/DDBJ databases">
        <title>Multi-omics insights into the function and evolution of sodium benzoate biodegradation pathways in Benzoatithermus flavus gen. nov., sp. nov. from hot spring.</title>
        <authorList>
            <person name="Hu C.-J."/>
            <person name="Li W.-J."/>
        </authorList>
    </citation>
    <scope>NUCLEOTIDE SEQUENCE [LARGE SCALE GENOMIC DNA]</scope>
    <source>
        <strain evidence="11 12">SYSU G07066</strain>
    </source>
</reference>
<comment type="similarity">
    <text evidence="2 9">Belongs to the uroporphyrinogen-III synthase family.</text>
</comment>
<evidence type="ECO:0000313" key="12">
    <source>
        <dbReference type="Proteomes" id="UP001375743"/>
    </source>
</evidence>
<dbReference type="GO" id="GO:0004852">
    <property type="term" value="F:uroporphyrinogen-III synthase activity"/>
    <property type="evidence" value="ECO:0007669"/>
    <property type="project" value="UniProtKB-EC"/>
</dbReference>
<dbReference type="Pfam" id="PF02602">
    <property type="entry name" value="HEM4"/>
    <property type="match status" value="1"/>
</dbReference>
<dbReference type="Gene3D" id="3.40.50.10090">
    <property type="match status" value="2"/>
</dbReference>
<feature type="domain" description="Tetrapyrrole biosynthesis uroporphyrinogen III synthase" evidence="10">
    <location>
        <begin position="14"/>
        <end position="226"/>
    </location>
</feature>
<dbReference type="InterPro" id="IPR039793">
    <property type="entry name" value="UROS/Hem4"/>
</dbReference>
<evidence type="ECO:0000256" key="5">
    <source>
        <dbReference type="ARBA" id="ARBA00023244"/>
    </source>
</evidence>
<evidence type="ECO:0000256" key="2">
    <source>
        <dbReference type="ARBA" id="ARBA00008133"/>
    </source>
</evidence>
<dbReference type="PANTHER" id="PTHR38042:SF1">
    <property type="entry name" value="UROPORPHYRINOGEN-III SYNTHASE, CHLOROPLASTIC"/>
    <property type="match status" value="1"/>
</dbReference>
<evidence type="ECO:0000313" key="11">
    <source>
        <dbReference type="EMBL" id="MEK0083651.1"/>
    </source>
</evidence>
<dbReference type="InterPro" id="IPR036108">
    <property type="entry name" value="4pyrrol_syn_uPrphyn_synt_sf"/>
</dbReference>
<dbReference type="Proteomes" id="UP001375743">
    <property type="component" value="Unassembled WGS sequence"/>
</dbReference>
<evidence type="ECO:0000256" key="8">
    <source>
        <dbReference type="ARBA" id="ARBA00048617"/>
    </source>
</evidence>
<keyword evidence="5 9" id="KW-0627">Porphyrin biosynthesis</keyword>
<evidence type="ECO:0000256" key="3">
    <source>
        <dbReference type="ARBA" id="ARBA00013109"/>
    </source>
</evidence>
<keyword evidence="4 9" id="KW-0456">Lyase</keyword>
<comment type="function">
    <text evidence="6 9">Catalyzes cyclization of the linear tetrapyrrole, hydroxymethylbilane, to the macrocyclic uroporphyrinogen III.</text>
</comment>
<comment type="caution">
    <text evidence="11">The sequence shown here is derived from an EMBL/GenBank/DDBJ whole genome shotgun (WGS) entry which is preliminary data.</text>
</comment>
<evidence type="ECO:0000256" key="9">
    <source>
        <dbReference type="RuleBase" id="RU366031"/>
    </source>
</evidence>
<dbReference type="CDD" id="cd06578">
    <property type="entry name" value="HemD"/>
    <property type="match status" value="1"/>
</dbReference>
<organism evidence="11 12">
    <name type="scientific">Benzoatithermus flavus</name>
    <dbReference type="NCBI Taxonomy" id="3108223"/>
    <lineage>
        <taxon>Bacteria</taxon>
        <taxon>Pseudomonadati</taxon>
        <taxon>Pseudomonadota</taxon>
        <taxon>Alphaproteobacteria</taxon>
        <taxon>Geminicoccales</taxon>
        <taxon>Geminicoccaceae</taxon>
        <taxon>Benzoatithermus</taxon>
    </lineage>
</organism>
<evidence type="ECO:0000256" key="4">
    <source>
        <dbReference type="ARBA" id="ARBA00023239"/>
    </source>
</evidence>
<evidence type="ECO:0000256" key="1">
    <source>
        <dbReference type="ARBA" id="ARBA00004772"/>
    </source>
</evidence>
<dbReference type="EC" id="4.2.1.75" evidence="3 9"/>
<keyword evidence="12" id="KW-1185">Reference proteome</keyword>
<dbReference type="RefSeq" id="WP_418159501.1">
    <property type="nucleotide sequence ID" value="NZ_JBBLZC010000009.1"/>
</dbReference>
<dbReference type="InterPro" id="IPR003754">
    <property type="entry name" value="4pyrrol_synth_uPrphyn_synth"/>
</dbReference>
<name>A0ABU8XRG9_9PROT</name>
<protein>
    <recommendedName>
        <fullName evidence="7 9">Uroporphyrinogen-III synthase</fullName>
        <ecNumber evidence="3 9">4.2.1.75</ecNumber>
    </recommendedName>
</protein>
<evidence type="ECO:0000256" key="6">
    <source>
        <dbReference type="ARBA" id="ARBA00037589"/>
    </source>
</evidence>
<dbReference type="PANTHER" id="PTHR38042">
    <property type="entry name" value="UROPORPHYRINOGEN-III SYNTHASE, CHLOROPLASTIC"/>
    <property type="match status" value="1"/>
</dbReference>
<evidence type="ECO:0000256" key="7">
    <source>
        <dbReference type="ARBA" id="ARBA00040167"/>
    </source>
</evidence>
<gene>
    <name evidence="11" type="ORF">U1T56_10845</name>
</gene>